<protein>
    <recommendedName>
        <fullName evidence="4">Primase C-terminal 1 domain-containing protein</fullName>
    </recommendedName>
</protein>
<dbReference type="AlphaFoldDB" id="N9XS38"/>
<comment type="caution">
    <text evidence="2">The sequence shown here is derived from an EMBL/GenBank/DDBJ whole genome shotgun (WGS) entry which is preliminary data.</text>
</comment>
<sequence>MQVRGKENTMSNLARREEKEIKKLSDLRCLDNKKIEESIIYINKIHRDDDGFITIGIKDKKEKFYQWCYSEDELIKKEVIQYLHTLKLNTYVSINSFYIPVRNSNNIRRINALYLDIDNHKKIVTKESVQALLEHLQKNYYNKSIPTPTITVGTGRGVQLIFLLEHLPKQGLKFWQNIENELAKRLKILNFKGFELDESCTDVTRVFRMPGTLNTKSNSYAEIIEINNNIYRLDELKKEYFKYIPKSTRKRKNKVLNLTAGQTGLNIYELNWKRREDIQRIQDLRHGECEGLREIMCFLYRYYSCLIDNNCKKALNKMLKFNQRFREPLPLHEVIKATESAEKAYKAHCESLKENEGSIVVFENSEFKLKGYNYTNTKLIKLLKITEEEQEQLLILISRKEKYKRNNLRRTPRNKNGLTQKQQELQDLKNKIIKMKKNKIKNKEIAKELNITIKSLERYITKLKKDDLL</sequence>
<gene>
    <name evidence="2" type="ORF">HMPREF1092_03347</name>
</gene>
<keyword evidence="1" id="KW-0175">Coiled coil</keyword>
<keyword evidence="3" id="KW-1185">Reference proteome</keyword>
<feature type="coiled-coil region" evidence="1">
    <location>
        <begin position="418"/>
        <end position="466"/>
    </location>
</feature>
<dbReference type="PATRIC" id="fig|999411.4.peg.3263"/>
<proteinExistence type="predicted"/>
<evidence type="ECO:0000313" key="3">
    <source>
        <dbReference type="Proteomes" id="UP000013097"/>
    </source>
</evidence>
<dbReference type="Proteomes" id="UP000013097">
    <property type="component" value="Unassembled WGS sequence"/>
</dbReference>
<name>N9XS38_9CLOT</name>
<evidence type="ECO:0008006" key="4">
    <source>
        <dbReference type="Google" id="ProtNLM"/>
    </source>
</evidence>
<accession>N9XS38</accession>
<evidence type="ECO:0000313" key="2">
    <source>
        <dbReference type="EMBL" id="ENY98436.1"/>
    </source>
</evidence>
<evidence type="ECO:0000256" key="1">
    <source>
        <dbReference type="SAM" id="Coils"/>
    </source>
</evidence>
<dbReference type="EMBL" id="AGYT01000027">
    <property type="protein sequence ID" value="ENY98436.1"/>
    <property type="molecule type" value="Genomic_DNA"/>
</dbReference>
<organism evidence="2 3">
    <name type="scientific">Clostridium thermobutyricum</name>
    <dbReference type="NCBI Taxonomy" id="29372"/>
    <lineage>
        <taxon>Bacteria</taxon>
        <taxon>Bacillati</taxon>
        <taxon>Bacillota</taxon>
        <taxon>Clostridia</taxon>
        <taxon>Eubacteriales</taxon>
        <taxon>Clostridiaceae</taxon>
        <taxon>Clostridium</taxon>
    </lineage>
</organism>
<dbReference type="HOGENOM" id="CLU_029349_0_0_9"/>
<reference evidence="2 3" key="1">
    <citation type="submission" date="2013-01" db="EMBL/GenBank/DDBJ databases">
        <title>The Genome Sequence of Clostridium colicanis 209318.</title>
        <authorList>
            <consortium name="The Broad Institute Genome Sequencing Platform"/>
            <person name="Earl A."/>
            <person name="Ward D."/>
            <person name="Feldgarden M."/>
            <person name="Gevers D."/>
            <person name="Courvalin P."/>
            <person name="Lambert T."/>
            <person name="Walker B."/>
            <person name="Young S.K."/>
            <person name="Zeng Q."/>
            <person name="Gargeya S."/>
            <person name="Fitzgerald M."/>
            <person name="Haas B."/>
            <person name="Abouelleil A."/>
            <person name="Alvarado L."/>
            <person name="Arachchi H.M."/>
            <person name="Berlin A.M."/>
            <person name="Chapman S.B."/>
            <person name="Dewar J."/>
            <person name="Goldberg J."/>
            <person name="Griggs A."/>
            <person name="Gujja S."/>
            <person name="Hansen M."/>
            <person name="Howarth C."/>
            <person name="Imamovic A."/>
            <person name="Larimer J."/>
            <person name="McCowan C."/>
            <person name="Murphy C."/>
            <person name="Neiman D."/>
            <person name="Pearson M."/>
            <person name="Priest M."/>
            <person name="Roberts A."/>
            <person name="Saif S."/>
            <person name="Shea T."/>
            <person name="Sisk P."/>
            <person name="Sykes S."/>
            <person name="Wortman J."/>
            <person name="Nusbaum C."/>
            <person name="Birren B."/>
        </authorList>
    </citation>
    <scope>NUCLEOTIDE SEQUENCE [LARGE SCALE GENOMIC DNA]</scope>
    <source>
        <strain evidence="2 3">209318</strain>
    </source>
</reference>
<dbReference type="eggNOG" id="COG2522">
    <property type="taxonomic scope" value="Bacteria"/>
</dbReference>